<dbReference type="InterPro" id="IPR022880">
    <property type="entry name" value="DNApol_IV"/>
</dbReference>
<accession>A0ABY7PAM4</accession>
<dbReference type="SUPFAM" id="SSF56672">
    <property type="entry name" value="DNA/RNA polymerases"/>
    <property type="match status" value="1"/>
</dbReference>
<evidence type="ECO:0000313" key="19">
    <source>
        <dbReference type="EMBL" id="WBO67640.1"/>
    </source>
</evidence>
<evidence type="ECO:0000313" key="20">
    <source>
        <dbReference type="Proteomes" id="UP001212326"/>
    </source>
</evidence>
<evidence type="ECO:0000256" key="7">
    <source>
        <dbReference type="ARBA" id="ARBA00022705"/>
    </source>
</evidence>
<dbReference type="EMBL" id="CP115300">
    <property type="protein sequence ID" value="WBO67640.1"/>
    <property type="molecule type" value="Genomic_DNA"/>
</dbReference>
<sequence length="494" mass="52309">MRRAPTILHLDMDAFYASVEQASKPSLRGKAVVVGGLGPRGVVATASYEARVFGVHSAMPMGQARRLAPNAAYLVPRFGLYRAISEQVMALLRELSPLVEPLSLDEAFVDLEAGGRAWDAESARLTGIKLRADIRAVTGLTGSVGLAASKMLAKIASEQAKPDGLMLIEPGTERALLGPMPVRTLPGVGPATGDHLRRVGITTVDELAEAGEDELVRLLGKAHGHALYAMALAHDERPVVAEREAKSVSVEDTYDVDIHDRLRIGLEVQRLADRCVGRLRGAGLSGRTIVLKVRRYDFSTLTRSETLRGPTDDPAVVREAAARLLDSVDTTGGVRLLGVGVSGLADYTQEDLFAQALPVPAPSAEEPEGGVGEVAPERPVAVERQWRAGQDVRHAEYGPGWVQGSGLGRVTVRFETPQSAPGRVRTFFVGDPALESAEPLPLVADAAHPPARLGQSDSDRHGAPPRTPDGGAGADGWGGNREQASDATRVPDGA</sequence>
<comment type="catalytic activity">
    <reaction evidence="15 16">
        <text>DNA(n) + a 2'-deoxyribonucleoside 5'-triphosphate = DNA(n+1) + diphosphate</text>
        <dbReference type="Rhea" id="RHEA:22508"/>
        <dbReference type="Rhea" id="RHEA-COMP:17339"/>
        <dbReference type="Rhea" id="RHEA-COMP:17340"/>
        <dbReference type="ChEBI" id="CHEBI:33019"/>
        <dbReference type="ChEBI" id="CHEBI:61560"/>
        <dbReference type="ChEBI" id="CHEBI:173112"/>
        <dbReference type="EC" id="2.7.7.7"/>
    </reaction>
</comment>
<feature type="region of interest" description="Disordered" evidence="17">
    <location>
        <begin position="444"/>
        <end position="494"/>
    </location>
</feature>
<dbReference type="NCBIfam" id="NF002882">
    <property type="entry name" value="PRK03348.1"/>
    <property type="match status" value="1"/>
</dbReference>
<dbReference type="Gene3D" id="1.10.150.20">
    <property type="entry name" value="5' to 3' exonuclease, C-terminal subdomain"/>
    <property type="match status" value="1"/>
</dbReference>
<reference evidence="19 20" key="1">
    <citation type="submission" date="2022-12" db="EMBL/GenBank/DDBJ databases">
        <authorList>
            <person name="Mo P."/>
        </authorList>
    </citation>
    <scope>NUCLEOTIDE SEQUENCE [LARGE SCALE GENOMIC DNA]</scope>
    <source>
        <strain evidence="19 20">HUAS 2-6</strain>
    </source>
</reference>
<evidence type="ECO:0000256" key="15">
    <source>
        <dbReference type="ARBA" id="ARBA00049244"/>
    </source>
</evidence>
<keyword evidence="3 16" id="KW-0515">Mutator protein</keyword>
<dbReference type="Pfam" id="PF11799">
    <property type="entry name" value="IMS_C"/>
    <property type="match status" value="1"/>
</dbReference>
<keyword evidence="8 16" id="KW-0479">Metal-binding</keyword>
<proteinExistence type="inferred from homology"/>
<keyword evidence="4 16" id="KW-0963">Cytoplasm</keyword>
<keyword evidence="13 16" id="KW-0234">DNA repair</keyword>
<protein>
    <recommendedName>
        <fullName evidence="16">DNA polymerase IV</fullName>
        <shortName evidence="16">Pol IV</shortName>
        <ecNumber evidence="16">2.7.7.7</ecNumber>
    </recommendedName>
</protein>
<dbReference type="Pfam" id="PF00817">
    <property type="entry name" value="IMS"/>
    <property type="match status" value="1"/>
</dbReference>
<dbReference type="PANTHER" id="PTHR11076:SF33">
    <property type="entry name" value="DNA POLYMERASE KAPPA"/>
    <property type="match status" value="1"/>
</dbReference>
<keyword evidence="5 16" id="KW-0808">Transferase</keyword>
<keyword evidence="6 16" id="KW-0548">Nucleotidyltransferase</keyword>
<keyword evidence="12 16" id="KW-0238">DNA-binding</keyword>
<comment type="cofactor">
    <cofactor evidence="16">
        <name>Mg(2+)</name>
        <dbReference type="ChEBI" id="CHEBI:18420"/>
    </cofactor>
    <text evidence="16">Binds 2 magnesium ions per subunit.</text>
</comment>
<evidence type="ECO:0000256" key="2">
    <source>
        <dbReference type="ARBA" id="ARBA00010945"/>
    </source>
</evidence>
<dbReference type="CDD" id="cd03586">
    <property type="entry name" value="PolY_Pol_IV_kappa"/>
    <property type="match status" value="1"/>
</dbReference>
<evidence type="ECO:0000256" key="17">
    <source>
        <dbReference type="SAM" id="MobiDB-lite"/>
    </source>
</evidence>
<evidence type="ECO:0000256" key="13">
    <source>
        <dbReference type="ARBA" id="ARBA00023204"/>
    </source>
</evidence>
<dbReference type="Gene3D" id="3.30.70.270">
    <property type="match status" value="1"/>
</dbReference>
<evidence type="ECO:0000256" key="6">
    <source>
        <dbReference type="ARBA" id="ARBA00022695"/>
    </source>
</evidence>
<dbReference type="Gene3D" id="3.30.1490.100">
    <property type="entry name" value="DNA polymerase, Y-family, little finger domain"/>
    <property type="match status" value="1"/>
</dbReference>
<dbReference type="InterPro" id="IPR043128">
    <property type="entry name" value="Rev_trsase/Diguanyl_cyclase"/>
</dbReference>
<evidence type="ECO:0000256" key="10">
    <source>
        <dbReference type="ARBA" id="ARBA00022842"/>
    </source>
</evidence>
<dbReference type="GO" id="GO:0003887">
    <property type="term" value="F:DNA-directed DNA polymerase activity"/>
    <property type="evidence" value="ECO:0007669"/>
    <property type="project" value="UniProtKB-EC"/>
</dbReference>
<feature type="binding site" evidence="16">
    <location>
        <position position="11"/>
    </location>
    <ligand>
        <name>Mg(2+)</name>
        <dbReference type="ChEBI" id="CHEBI:18420"/>
    </ligand>
</feature>
<evidence type="ECO:0000259" key="18">
    <source>
        <dbReference type="PROSITE" id="PS50173"/>
    </source>
</evidence>
<dbReference type="InterPro" id="IPR043502">
    <property type="entry name" value="DNA/RNA_pol_sf"/>
</dbReference>
<dbReference type="HAMAP" id="MF_01113">
    <property type="entry name" value="DNApol_IV"/>
    <property type="match status" value="1"/>
</dbReference>
<dbReference type="PANTHER" id="PTHR11076">
    <property type="entry name" value="DNA REPAIR POLYMERASE UMUC / TRANSFERASE FAMILY MEMBER"/>
    <property type="match status" value="1"/>
</dbReference>
<keyword evidence="9 16" id="KW-0227">DNA damage</keyword>
<evidence type="ECO:0000256" key="3">
    <source>
        <dbReference type="ARBA" id="ARBA00022457"/>
    </source>
</evidence>
<dbReference type="NCBIfam" id="NF002677">
    <property type="entry name" value="PRK02406.1"/>
    <property type="match status" value="1"/>
</dbReference>
<dbReference type="InterPro" id="IPR017961">
    <property type="entry name" value="DNA_pol_Y-fam_little_finger"/>
</dbReference>
<dbReference type="Proteomes" id="UP001212326">
    <property type="component" value="Chromosome"/>
</dbReference>
<evidence type="ECO:0000256" key="11">
    <source>
        <dbReference type="ARBA" id="ARBA00022932"/>
    </source>
</evidence>
<feature type="site" description="Substrate discrimination" evidence="16">
    <location>
        <position position="16"/>
    </location>
</feature>
<gene>
    <name evidence="16" type="primary">dinB</name>
    <name evidence="19" type="ORF">O1G22_34900</name>
</gene>
<organism evidence="19 20">
    <name type="scientific">Streptomyces camelliae</name>
    <dbReference type="NCBI Taxonomy" id="3004093"/>
    <lineage>
        <taxon>Bacteria</taxon>
        <taxon>Bacillati</taxon>
        <taxon>Actinomycetota</taxon>
        <taxon>Actinomycetes</taxon>
        <taxon>Kitasatosporales</taxon>
        <taxon>Streptomycetaceae</taxon>
        <taxon>Streptomyces</taxon>
    </lineage>
</organism>
<keyword evidence="20" id="KW-1185">Reference proteome</keyword>
<dbReference type="InterPro" id="IPR036775">
    <property type="entry name" value="DNA_pol_Y-fam_lit_finger_sf"/>
</dbReference>
<evidence type="ECO:0000256" key="14">
    <source>
        <dbReference type="ARBA" id="ARBA00025589"/>
    </source>
</evidence>
<evidence type="ECO:0000256" key="12">
    <source>
        <dbReference type="ARBA" id="ARBA00023125"/>
    </source>
</evidence>
<dbReference type="EC" id="2.7.7.7" evidence="16"/>
<evidence type="ECO:0000256" key="1">
    <source>
        <dbReference type="ARBA" id="ARBA00004496"/>
    </source>
</evidence>
<evidence type="ECO:0000256" key="9">
    <source>
        <dbReference type="ARBA" id="ARBA00022763"/>
    </source>
</evidence>
<dbReference type="InterPro" id="IPR050116">
    <property type="entry name" value="DNA_polymerase-Y"/>
</dbReference>
<feature type="active site" evidence="16">
    <location>
        <position position="106"/>
    </location>
</feature>
<dbReference type="InterPro" id="IPR001126">
    <property type="entry name" value="UmuC"/>
</dbReference>
<dbReference type="Gene3D" id="3.40.1170.60">
    <property type="match status" value="1"/>
</dbReference>
<feature type="binding site" evidence="16">
    <location>
        <position position="105"/>
    </location>
    <ligand>
        <name>Mg(2+)</name>
        <dbReference type="ChEBI" id="CHEBI:18420"/>
    </ligand>
</feature>
<comment type="similarity">
    <text evidence="2 16">Belongs to the DNA polymerase type-Y family.</text>
</comment>
<name>A0ABY7PAM4_9ACTN</name>
<keyword evidence="10 16" id="KW-0460">Magnesium</keyword>
<keyword evidence="7 16" id="KW-0235">DNA replication</keyword>
<comment type="function">
    <text evidence="14 16">Poorly processive, error-prone DNA polymerase involved in untargeted mutagenesis. Copies undamaged DNA at stalled replication forks, which arise in vivo from mismatched or misaligned primer ends. These misaligned primers can be extended by PolIV. Exhibits no 3'-5' exonuclease (proofreading) activity. May be involved in translesional synthesis, in conjunction with the beta clamp from PolIII.</text>
</comment>
<evidence type="ECO:0000256" key="8">
    <source>
        <dbReference type="ARBA" id="ARBA00022723"/>
    </source>
</evidence>
<dbReference type="SUPFAM" id="SSF100879">
    <property type="entry name" value="Lesion bypass DNA polymerase (Y-family), little finger domain"/>
    <property type="match status" value="1"/>
</dbReference>
<keyword evidence="11 16" id="KW-0239">DNA-directed DNA polymerase</keyword>
<feature type="compositionally biased region" description="Gly residues" evidence="17">
    <location>
        <begin position="470"/>
        <end position="479"/>
    </location>
</feature>
<dbReference type="Pfam" id="PF21999">
    <property type="entry name" value="IMS_HHH_1"/>
    <property type="match status" value="1"/>
</dbReference>
<dbReference type="RefSeq" id="WP_270084937.1">
    <property type="nucleotide sequence ID" value="NZ_CP115300.1"/>
</dbReference>
<evidence type="ECO:0000256" key="5">
    <source>
        <dbReference type="ARBA" id="ARBA00022679"/>
    </source>
</evidence>
<feature type="domain" description="UmuC" evidence="18">
    <location>
        <begin position="7"/>
        <end position="189"/>
    </location>
</feature>
<evidence type="ECO:0000256" key="16">
    <source>
        <dbReference type="HAMAP-Rule" id="MF_01113"/>
    </source>
</evidence>
<dbReference type="PROSITE" id="PS50173">
    <property type="entry name" value="UMUC"/>
    <property type="match status" value="1"/>
</dbReference>
<evidence type="ECO:0000256" key="4">
    <source>
        <dbReference type="ARBA" id="ARBA00022490"/>
    </source>
</evidence>
<dbReference type="InterPro" id="IPR053848">
    <property type="entry name" value="IMS_HHH_1"/>
</dbReference>
<comment type="subunit">
    <text evidence="16">Monomer.</text>
</comment>
<comment type="subcellular location">
    <subcellularLocation>
        <location evidence="1 16">Cytoplasm</location>
    </subcellularLocation>
</comment>